<dbReference type="PROSITE" id="PS50198">
    <property type="entry name" value="PPIC_PPIASE_2"/>
    <property type="match status" value="1"/>
</dbReference>
<keyword evidence="9" id="KW-1185">Reference proteome</keyword>
<dbReference type="InterPro" id="IPR023058">
    <property type="entry name" value="PPIase_PpiC_CS"/>
</dbReference>
<dbReference type="PANTHER" id="PTHR47245">
    <property type="entry name" value="PEPTIDYLPROLYL ISOMERASE"/>
    <property type="match status" value="1"/>
</dbReference>
<protein>
    <recommendedName>
        <fullName evidence="2">peptidylprolyl isomerase</fullName>
        <ecNumber evidence="2">5.2.1.8</ecNumber>
    </recommendedName>
</protein>
<dbReference type="PROSITE" id="PS01096">
    <property type="entry name" value="PPIC_PPIASE_1"/>
    <property type="match status" value="1"/>
</dbReference>
<evidence type="ECO:0000256" key="2">
    <source>
        <dbReference type="ARBA" id="ARBA00013194"/>
    </source>
</evidence>
<sequence length="306" mass="34648">MNELTTTVLLAFIGLSIGIAQPTTAFAQQSRPAAEVNGKVITEYQVNEAMKTLGVYGNDNRETFERMRERLVERTLIDQFLKSRGITAPKLLVERRMNHVEKILAQEGDPDQALENLHLTREQLRKEISLPLAWQRYVRQVLTDGQISEYFQQHQQELDGTKRTVSQIFLKLPRDASESEVEVALRKLRNSSQTVGKNGVSFADVARRMSEAPTAKQGGLIGTFAFTGQMPKQIVEVAFQTPEGEMSEPFRSVYGVHLLKVDKVIPGQLTPEDARPQILEHFDKQLWQETVKRLKAEGNISYSELP</sequence>
<accession>A0A5C5XHG2</accession>
<feature type="domain" description="PpiC" evidence="7">
    <location>
        <begin position="160"/>
        <end position="263"/>
    </location>
</feature>
<dbReference type="Pfam" id="PF00639">
    <property type="entry name" value="Rotamase"/>
    <property type="match status" value="1"/>
</dbReference>
<dbReference type="InterPro" id="IPR027304">
    <property type="entry name" value="Trigger_fact/SurA_dom_sf"/>
</dbReference>
<dbReference type="PANTHER" id="PTHR47245:SF1">
    <property type="entry name" value="FOLDASE PROTEIN PRSA"/>
    <property type="match status" value="1"/>
</dbReference>
<evidence type="ECO:0000256" key="1">
    <source>
        <dbReference type="ARBA" id="ARBA00000971"/>
    </source>
</evidence>
<dbReference type="InterPro" id="IPR046357">
    <property type="entry name" value="PPIase_dom_sf"/>
</dbReference>
<dbReference type="InterPro" id="IPR050245">
    <property type="entry name" value="PrsA_foldase"/>
</dbReference>
<dbReference type="Gene3D" id="1.10.4030.10">
    <property type="entry name" value="Porin chaperone SurA, peptide-binding domain"/>
    <property type="match status" value="1"/>
</dbReference>
<keyword evidence="5 6" id="KW-0413">Isomerase</keyword>
<name>A0A5C5XHG2_9PLAN</name>
<evidence type="ECO:0000313" key="9">
    <source>
        <dbReference type="Proteomes" id="UP000316095"/>
    </source>
</evidence>
<keyword evidence="4 6" id="KW-0697">Rotamase</keyword>
<comment type="catalytic activity">
    <reaction evidence="1">
        <text>[protein]-peptidylproline (omega=180) = [protein]-peptidylproline (omega=0)</text>
        <dbReference type="Rhea" id="RHEA:16237"/>
        <dbReference type="Rhea" id="RHEA-COMP:10747"/>
        <dbReference type="Rhea" id="RHEA-COMP:10748"/>
        <dbReference type="ChEBI" id="CHEBI:83833"/>
        <dbReference type="ChEBI" id="CHEBI:83834"/>
        <dbReference type="EC" id="5.2.1.8"/>
    </reaction>
</comment>
<proteinExistence type="predicted"/>
<dbReference type="SUPFAM" id="SSF54534">
    <property type="entry name" value="FKBP-like"/>
    <property type="match status" value="1"/>
</dbReference>
<gene>
    <name evidence="8" type="primary">prsA_1</name>
    <name evidence="8" type="ORF">Pan54_28670</name>
</gene>
<dbReference type="InterPro" id="IPR000297">
    <property type="entry name" value="PPIase_PpiC"/>
</dbReference>
<evidence type="ECO:0000256" key="3">
    <source>
        <dbReference type="ARBA" id="ARBA00022729"/>
    </source>
</evidence>
<dbReference type="RefSeq" id="WP_146504019.1">
    <property type="nucleotide sequence ID" value="NZ_SJPG01000001.1"/>
</dbReference>
<dbReference type="AlphaFoldDB" id="A0A5C5XHG2"/>
<dbReference type="Proteomes" id="UP000316095">
    <property type="component" value="Unassembled WGS sequence"/>
</dbReference>
<dbReference type="SUPFAM" id="SSF109998">
    <property type="entry name" value="Triger factor/SurA peptide-binding domain-like"/>
    <property type="match status" value="1"/>
</dbReference>
<dbReference type="Gene3D" id="3.10.50.40">
    <property type="match status" value="1"/>
</dbReference>
<evidence type="ECO:0000256" key="5">
    <source>
        <dbReference type="ARBA" id="ARBA00023235"/>
    </source>
</evidence>
<dbReference type="EC" id="5.2.1.8" evidence="2"/>
<evidence type="ECO:0000256" key="4">
    <source>
        <dbReference type="ARBA" id="ARBA00023110"/>
    </source>
</evidence>
<evidence type="ECO:0000256" key="6">
    <source>
        <dbReference type="PROSITE-ProRule" id="PRU00278"/>
    </source>
</evidence>
<reference evidence="8 9" key="1">
    <citation type="submission" date="2019-02" db="EMBL/GenBank/DDBJ databases">
        <title>Deep-cultivation of Planctomycetes and their phenomic and genomic characterization uncovers novel biology.</title>
        <authorList>
            <person name="Wiegand S."/>
            <person name="Jogler M."/>
            <person name="Boedeker C."/>
            <person name="Pinto D."/>
            <person name="Vollmers J."/>
            <person name="Rivas-Marin E."/>
            <person name="Kohn T."/>
            <person name="Peeters S.H."/>
            <person name="Heuer A."/>
            <person name="Rast P."/>
            <person name="Oberbeckmann S."/>
            <person name="Bunk B."/>
            <person name="Jeske O."/>
            <person name="Meyerdierks A."/>
            <person name="Storesund J.E."/>
            <person name="Kallscheuer N."/>
            <person name="Luecker S."/>
            <person name="Lage O.M."/>
            <person name="Pohl T."/>
            <person name="Merkel B.J."/>
            <person name="Hornburger P."/>
            <person name="Mueller R.-W."/>
            <person name="Bruemmer F."/>
            <person name="Labrenz M."/>
            <person name="Spormann A.M."/>
            <person name="Op Den Camp H."/>
            <person name="Overmann J."/>
            <person name="Amann R."/>
            <person name="Jetten M.S.M."/>
            <person name="Mascher T."/>
            <person name="Medema M.H."/>
            <person name="Devos D.P."/>
            <person name="Kaster A.-K."/>
            <person name="Ovreas L."/>
            <person name="Rohde M."/>
            <person name="Galperin M.Y."/>
            <person name="Jogler C."/>
        </authorList>
    </citation>
    <scope>NUCLEOTIDE SEQUENCE [LARGE SCALE GENOMIC DNA]</scope>
    <source>
        <strain evidence="8 9">Pan54</strain>
    </source>
</reference>
<dbReference type="EMBL" id="SJPG01000001">
    <property type="protein sequence ID" value="TWT62128.1"/>
    <property type="molecule type" value="Genomic_DNA"/>
</dbReference>
<keyword evidence="3" id="KW-0732">Signal</keyword>
<organism evidence="8 9">
    <name type="scientific">Rubinisphaera italica</name>
    <dbReference type="NCBI Taxonomy" id="2527969"/>
    <lineage>
        <taxon>Bacteria</taxon>
        <taxon>Pseudomonadati</taxon>
        <taxon>Planctomycetota</taxon>
        <taxon>Planctomycetia</taxon>
        <taxon>Planctomycetales</taxon>
        <taxon>Planctomycetaceae</taxon>
        <taxon>Rubinisphaera</taxon>
    </lineage>
</organism>
<evidence type="ECO:0000313" key="8">
    <source>
        <dbReference type="EMBL" id="TWT62128.1"/>
    </source>
</evidence>
<dbReference type="GO" id="GO:0003755">
    <property type="term" value="F:peptidyl-prolyl cis-trans isomerase activity"/>
    <property type="evidence" value="ECO:0007669"/>
    <property type="project" value="UniProtKB-KW"/>
</dbReference>
<evidence type="ECO:0000259" key="7">
    <source>
        <dbReference type="PROSITE" id="PS50198"/>
    </source>
</evidence>
<comment type="caution">
    <text evidence="8">The sequence shown here is derived from an EMBL/GenBank/DDBJ whole genome shotgun (WGS) entry which is preliminary data.</text>
</comment>
<dbReference type="OrthoDB" id="14196at2"/>